<dbReference type="SUPFAM" id="SSF69318">
    <property type="entry name" value="Integrin alpha N-terminal domain"/>
    <property type="match status" value="1"/>
</dbReference>
<dbReference type="EMBL" id="BONZ01000013">
    <property type="protein sequence ID" value="GIH13001.1"/>
    <property type="molecule type" value="Genomic_DNA"/>
</dbReference>
<comment type="caution">
    <text evidence="6">The sequence shown here is derived from an EMBL/GenBank/DDBJ whole genome shotgun (WGS) entry which is preliminary data.</text>
</comment>
<dbReference type="InterPro" id="IPR017853">
    <property type="entry name" value="GH"/>
</dbReference>
<dbReference type="PROSITE" id="PS51904">
    <property type="entry name" value="GLYCOSYL_HYDROL_F25_2"/>
    <property type="match status" value="1"/>
</dbReference>
<keyword evidence="4" id="KW-0326">Glycosidase</keyword>
<keyword evidence="3" id="KW-0378">Hydrolase</keyword>
<dbReference type="Gene3D" id="2.115.10.10">
    <property type="entry name" value="Tachylectin 2"/>
    <property type="match status" value="1"/>
</dbReference>
<feature type="chain" id="PRO_5035162340" description="GH25 family lysozyme M1 (1,4-beta-N-acetylmuramidase)" evidence="5">
    <location>
        <begin position="23"/>
        <end position="535"/>
    </location>
</feature>
<dbReference type="Gene3D" id="3.20.20.80">
    <property type="entry name" value="Glycosidases"/>
    <property type="match status" value="1"/>
</dbReference>
<dbReference type="PANTHER" id="PTHR34135:SF2">
    <property type="entry name" value="LYSOZYME"/>
    <property type="match status" value="1"/>
</dbReference>
<evidence type="ECO:0000313" key="7">
    <source>
        <dbReference type="Proteomes" id="UP000642748"/>
    </source>
</evidence>
<evidence type="ECO:0000256" key="5">
    <source>
        <dbReference type="SAM" id="SignalP"/>
    </source>
</evidence>
<dbReference type="RefSeq" id="WP_203916707.1">
    <property type="nucleotide sequence ID" value="NZ_BONZ01000013.1"/>
</dbReference>
<dbReference type="Proteomes" id="UP000642748">
    <property type="component" value="Unassembled WGS sequence"/>
</dbReference>
<dbReference type="AlphaFoldDB" id="A0A8J3VP50"/>
<dbReference type="InterPro" id="IPR013517">
    <property type="entry name" value="FG-GAP"/>
</dbReference>
<evidence type="ECO:0000256" key="1">
    <source>
        <dbReference type="ARBA" id="ARBA00010646"/>
    </source>
</evidence>
<accession>A0A8J3VP50</accession>
<proteinExistence type="inferred from homology"/>
<comment type="similarity">
    <text evidence="1">Belongs to the glycosyl hydrolase 25 family.</text>
</comment>
<dbReference type="SUPFAM" id="SSF51445">
    <property type="entry name" value="(Trans)glycosidases"/>
    <property type="match status" value="1"/>
</dbReference>
<gene>
    <name evidence="6" type="ORF">Raf01_11730</name>
</gene>
<dbReference type="Pfam" id="PF01183">
    <property type="entry name" value="Glyco_hydro_25"/>
    <property type="match status" value="1"/>
</dbReference>
<sequence>MTSRYLTALASAVLLAAGTAVAAAPSPALAKATVVDGGGWAHAGARPDRATSRLASPTATPTGYPVAGIDVSSNDHPGGQAIDWAGQYNAGVRFAYVKATEGDDYINPYFDSDYHAAKDQGLYVGAYDYARPDLGDPVGQADYFLNSAQWSTDGQTLVPFLDIEWPYSALGLSDCWGLTTTQMSAWITGFVNEVQAHIGRPPMIYTNTNWWNPCTGNDASFANLPLDIGGYTTQPPPLPAGWNQFTFWQYADSPWPGDKDVFNGSLADLAAFARPNQTLNPAFDSVLARTPQNALAMYPNTHGHGMSTFGSPSTVGTGWGVMNTIDVGDVDGDGHDDVIARDGSGNLWDYPNTSDTGIPTFGAPLKAGNGWNVMNIIETADLSLDGKADVVARDASGNLWEYVNTGTPGSPALSAPIKIGTGWNVMNAIKPADLNGDGKVDLVARDTSGYLWLYPGTGTSTFGSKIQLGNGWNVMTALQLGDMNGDGHPDVVARDSAGFLWLYPNTGIAGVHTLGGRSQIGSGWSSMTALTLGTF</sequence>
<feature type="signal peptide" evidence="5">
    <location>
        <begin position="1"/>
        <end position="22"/>
    </location>
</feature>
<dbReference type="PANTHER" id="PTHR34135">
    <property type="entry name" value="LYSOZYME"/>
    <property type="match status" value="1"/>
</dbReference>
<dbReference type="GO" id="GO:0003796">
    <property type="term" value="F:lysozyme activity"/>
    <property type="evidence" value="ECO:0007669"/>
    <property type="project" value="InterPro"/>
</dbReference>
<keyword evidence="7" id="KW-1185">Reference proteome</keyword>
<evidence type="ECO:0000256" key="2">
    <source>
        <dbReference type="ARBA" id="ARBA00022729"/>
    </source>
</evidence>
<evidence type="ECO:0000256" key="4">
    <source>
        <dbReference type="ARBA" id="ARBA00023295"/>
    </source>
</evidence>
<dbReference type="GO" id="GO:0016052">
    <property type="term" value="P:carbohydrate catabolic process"/>
    <property type="evidence" value="ECO:0007669"/>
    <property type="project" value="TreeGrafter"/>
</dbReference>
<dbReference type="InterPro" id="IPR028994">
    <property type="entry name" value="Integrin_alpha_N"/>
</dbReference>
<evidence type="ECO:0000313" key="6">
    <source>
        <dbReference type="EMBL" id="GIH13001.1"/>
    </source>
</evidence>
<dbReference type="SMART" id="SM00641">
    <property type="entry name" value="Glyco_25"/>
    <property type="match status" value="1"/>
</dbReference>
<protein>
    <recommendedName>
        <fullName evidence="8">GH25 family lysozyme M1 (1,4-beta-N-acetylmuramidase)</fullName>
    </recommendedName>
</protein>
<organism evidence="6 7">
    <name type="scientific">Rugosimonospora africana</name>
    <dbReference type="NCBI Taxonomy" id="556532"/>
    <lineage>
        <taxon>Bacteria</taxon>
        <taxon>Bacillati</taxon>
        <taxon>Actinomycetota</taxon>
        <taxon>Actinomycetes</taxon>
        <taxon>Micromonosporales</taxon>
        <taxon>Micromonosporaceae</taxon>
        <taxon>Rugosimonospora</taxon>
    </lineage>
</organism>
<reference evidence="6" key="1">
    <citation type="submission" date="2021-01" db="EMBL/GenBank/DDBJ databases">
        <title>Whole genome shotgun sequence of Rugosimonospora africana NBRC 104875.</title>
        <authorList>
            <person name="Komaki H."/>
            <person name="Tamura T."/>
        </authorList>
    </citation>
    <scope>NUCLEOTIDE SEQUENCE</scope>
    <source>
        <strain evidence="6">NBRC 104875</strain>
    </source>
</reference>
<dbReference type="GO" id="GO:0009253">
    <property type="term" value="P:peptidoglycan catabolic process"/>
    <property type="evidence" value="ECO:0007669"/>
    <property type="project" value="InterPro"/>
</dbReference>
<evidence type="ECO:0008006" key="8">
    <source>
        <dbReference type="Google" id="ProtNLM"/>
    </source>
</evidence>
<dbReference type="InterPro" id="IPR002053">
    <property type="entry name" value="Glyco_hydro_25"/>
</dbReference>
<dbReference type="GO" id="GO:0016998">
    <property type="term" value="P:cell wall macromolecule catabolic process"/>
    <property type="evidence" value="ECO:0007669"/>
    <property type="project" value="InterPro"/>
</dbReference>
<dbReference type="InterPro" id="IPR018077">
    <property type="entry name" value="Glyco_hydro_fam25_subgr"/>
</dbReference>
<dbReference type="Pfam" id="PF13517">
    <property type="entry name" value="FG-GAP_3"/>
    <property type="match status" value="2"/>
</dbReference>
<name>A0A8J3VP50_9ACTN</name>
<evidence type="ECO:0000256" key="3">
    <source>
        <dbReference type="ARBA" id="ARBA00022801"/>
    </source>
</evidence>
<keyword evidence="2 5" id="KW-0732">Signal</keyword>